<evidence type="ECO:0000256" key="1">
    <source>
        <dbReference type="SAM" id="MobiDB-lite"/>
    </source>
</evidence>
<feature type="region of interest" description="Disordered" evidence="1">
    <location>
        <begin position="132"/>
        <end position="169"/>
    </location>
</feature>
<dbReference type="Proteomes" id="UP000325081">
    <property type="component" value="Unassembled WGS sequence"/>
</dbReference>
<name>A0A5A7PM43_STRAF</name>
<dbReference type="EMBL" id="BKCP01004761">
    <property type="protein sequence ID" value="GER33652.1"/>
    <property type="molecule type" value="Genomic_DNA"/>
</dbReference>
<protein>
    <submittedName>
        <fullName evidence="2">Octicosapeptide/Phox/Bem1p family protein</fullName>
    </submittedName>
</protein>
<comment type="caution">
    <text evidence="2">The sequence shown here is derived from an EMBL/GenBank/DDBJ whole genome shotgun (WGS) entry which is preliminary data.</text>
</comment>
<proteinExistence type="predicted"/>
<feature type="compositionally biased region" description="Low complexity" evidence="1">
    <location>
        <begin position="136"/>
        <end position="151"/>
    </location>
</feature>
<organism evidence="2 3">
    <name type="scientific">Striga asiatica</name>
    <name type="common">Asiatic witchweed</name>
    <name type="synonym">Buchnera asiatica</name>
    <dbReference type="NCBI Taxonomy" id="4170"/>
    <lineage>
        <taxon>Eukaryota</taxon>
        <taxon>Viridiplantae</taxon>
        <taxon>Streptophyta</taxon>
        <taxon>Embryophyta</taxon>
        <taxon>Tracheophyta</taxon>
        <taxon>Spermatophyta</taxon>
        <taxon>Magnoliopsida</taxon>
        <taxon>eudicotyledons</taxon>
        <taxon>Gunneridae</taxon>
        <taxon>Pentapetalae</taxon>
        <taxon>asterids</taxon>
        <taxon>lamiids</taxon>
        <taxon>Lamiales</taxon>
        <taxon>Orobanchaceae</taxon>
        <taxon>Buchnereae</taxon>
        <taxon>Striga</taxon>
    </lineage>
</organism>
<sequence length="292" mass="31768">MHSNSRYGQEAKEFTVMPLKTIDFLPHLHPRELLLHKGTEDGSLVDVICFSTQLKKEAIANLLLELGPSLQLEAARNVLQARHPIHETDARTSWVGCPSQKANIGGRGRSRRKDWKAKPTFAAVAQSPRSCRHCASRTSTATPPSSAASLPEMVSSEPPPLNSPPLSSSSTAKFCRRPAAAAIIQPLKIAACPVGHLRQYPRRASPAETPPCSAIVSGVVGGSFVTGVLCVRRRKNLETRDSDSSDENLADTELSRLCGTSDWRPLTKARNWQRFSVKWQSGGCRGGISQES</sequence>
<evidence type="ECO:0000313" key="2">
    <source>
        <dbReference type="EMBL" id="GER33652.1"/>
    </source>
</evidence>
<reference evidence="3" key="1">
    <citation type="journal article" date="2019" name="Curr. Biol.">
        <title>Genome Sequence of Striga asiatica Provides Insight into the Evolution of Plant Parasitism.</title>
        <authorList>
            <person name="Yoshida S."/>
            <person name="Kim S."/>
            <person name="Wafula E.K."/>
            <person name="Tanskanen J."/>
            <person name="Kim Y.M."/>
            <person name="Honaas L."/>
            <person name="Yang Z."/>
            <person name="Spallek T."/>
            <person name="Conn C.E."/>
            <person name="Ichihashi Y."/>
            <person name="Cheong K."/>
            <person name="Cui S."/>
            <person name="Der J.P."/>
            <person name="Gundlach H."/>
            <person name="Jiao Y."/>
            <person name="Hori C."/>
            <person name="Ishida J.K."/>
            <person name="Kasahara H."/>
            <person name="Kiba T."/>
            <person name="Kim M.S."/>
            <person name="Koo N."/>
            <person name="Laohavisit A."/>
            <person name="Lee Y.H."/>
            <person name="Lumba S."/>
            <person name="McCourt P."/>
            <person name="Mortimer J.C."/>
            <person name="Mutuku J.M."/>
            <person name="Nomura T."/>
            <person name="Sasaki-Sekimoto Y."/>
            <person name="Seto Y."/>
            <person name="Wang Y."/>
            <person name="Wakatake T."/>
            <person name="Sakakibara H."/>
            <person name="Demura T."/>
            <person name="Yamaguchi S."/>
            <person name="Yoneyama K."/>
            <person name="Manabe R.I."/>
            <person name="Nelson D.C."/>
            <person name="Schulman A.H."/>
            <person name="Timko M.P."/>
            <person name="dePamphilis C.W."/>
            <person name="Choi D."/>
            <person name="Shirasu K."/>
        </authorList>
    </citation>
    <scope>NUCLEOTIDE SEQUENCE [LARGE SCALE GENOMIC DNA]</scope>
    <source>
        <strain evidence="3">cv. UVA1</strain>
    </source>
</reference>
<evidence type="ECO:0000313" key="3">
    <source>
        <dbReference type="Proteomes" id="UP000325081"/>
    </source>
</evidence>
<gene>
    <name evidence="2" type="ORF">STAS_09803</name>
</gene>
<keyword evidence="3" id="KW-1185">Reference proteome</keyword>
<dbReference type="AlphaFoldDB" id="A0A5A7PM43"/>
<accession>A0A5A7PM43</accession>